<dbReference type="RefSeq" id="WP_092984812.1">
    <property type="nucleotide sequence ID" value="NZ_FNFY01000004.1"/>
</dbReference>
<protein>
    <recommendedName>
        <fullName evidence="10">UDP-N-acetylglucosamine--N-acetylmuramyl-(pentapeptide) pyrophosphoryl-undecaprenol N-acetylglucosamine transferase</fullName>
        <ecNumber evidence="10">2.4.1.227</ecNumber>
    </recommendedName>
    <alternativeName>
        <fullName evidence="10">Undecaprenyl-PP-MurNAc-pentapeptide-UDPGlcNAc GlcNAc transferase</fullName>
    </alternativeName>
</protein>
<comment type="caution">
    <text evidence="10">Lacks conserved residue(s) required for the propagation of feature annotation.</text>
</comment>
<evidence type="ECO:0000313" key="14">
    <source>
        <dbReference type="Proteomes" id="UP000199008"/>
    </source>
</evidence>
<reference evidence="14" key="1">
    <citation type="submission" date="2016-10" db="EMBL/GenBank/DDBJ databases">
        <authorList>
            <person name="Varghese N."/>
            <person name="Submissions S."/>
        </authorList>
    </citation>
    <scope>NUCLEOTIDE SEQUENCE [LARGE SCALE GENOMIC DNA]</scope>
    <source>
        <strain evidence="14">CGMCC 1.8895</strain>
    </source>
</reference>
<dbReference type="InterPro" id="IPR007235">
    <property type="entry name" value="Glyco_trans_28_C"/>
</dbReference>
<dbReference type="GO" id="GO:0050511">
    <property type="term" value="F:undecaprenyldiphospho-muramoylpentapeptide beta-N-acetylglucosaminyltransferase activity"/>
    <property type="evidence" value="ECO:0007669"/>
    <property type="project" value="UniProtKB-UniRule"/>
</dbReference>
<keyword evidence="8 10" id="KW-0131">Cell cycle</keyword>
<keyword evidence="5 10" id="KW-0133">Cell shape</keyword>
<dbReference type="NCBIfam" id="NF009102">
    <property type="entry name" value="PRK12446.1"/>
    <property type="match status" value="1"/>
</dbReference>
<evidence type="ECO:0000256" key="10">
    <source>
        <dbReference type="HAMAP-Rule" id="MF_00033"/>
    </source>
</evidence>
<dbReference type="GO" id="GO:0008360">
    <property type="term" value="P:regulation of cell shape"/>
    <property type="evidence" value="ECO:0007669"/>
    <property type="project" value="UniProtKB-KW"/>
</dbReference>
<dbReference type="PANTHER" id="PTHR21015">
    <property type="entry name" value="UDP-N-ACETYLGLUCOSAMINE--N-ACETYLMURAMYL-(PENTAPEPTIDE) PYROPHOSPHORYL-UNDECAPRENOL N-ACETYLGLUCOSAMINE TRANSFERASE 1"/>
    <property type="match status" value="1"/>
</dbReference>
<comment type="pathway">
    <text evidence="10">Cell wall biogenesis; peptidoglycan biosynthesis.</text>
</comment>
<comment type="function">
    <text evidence="10">Cell wall formation. Catalyzes the transfer of a GlcNAc subunit on undecaprenyl-pyrophosphoryl-MurNAc-pentapeptide (lipid intermediate I) to form undecaprenyl-pyrophosphoryl-MurNAc-(pentapeptide)GlcNAc (lipid intermediate II).</text>
</comment>
<evidence type="ECO:0000256" key="2">
    <source>
        <dbReference type="ARBA" id="ARBA00022618"/>
    </source>
</evidence>
<feature type="binding site" evidence="10">
    <location>
        <position position="168"/>
    </location>
    <ligand>
        <name>UDP-N-acetyl-alpha-D-glucosamine</name>
        <dbReference type="ChEBI" id="CHEBI:57705"/>
    </ligand>
</feature>
<name>A0A1G9CGI9_9BACL</name>
<dbReference type="PANTHER" id="PTHR21015:SF27">
    <property type="entry name" value="UDP-N-ACETYLGLUCOSAMINE--N-ACETYLMURAMYL-(PENTAPEPTIDE) PYROPHOSPHORYL-UNDECAPRENOL N-ACETYLGLUCOSAMINE TRANSFERASE"/>
    <property type="match status" value="1"/>
</dbReference>
<dbReference type="SUPFAM" id="SSF53756">
    <property type="entry name" value="UDP-Glycosyltransferase/glycogen phosphorylase"/>
    <property type="match status" value="1"/>
</dbReference>
<keyword evidence="3 10" id="KW-0328">Glycosyltransferase</keyword>
<evidence type="ECO:0000313" key="13">
    <source>
        <dbReference type="EMBL" id="SDK50769.1"/>
    </source>
</evidence>
<feature type="binding site" evidence="10">
    <location>
        <position position="198"/>
    </location>
    <ligand>
        <name>UDP-N-acetyl-alpha-D-glucosamine</name>
        <dbReference type="ChEBI" id="CHEBI:57705"/>
    </ligand>
</feature>
<dbReference type="InterPro" id="IPR004276">
    <property type="entry name" value="GlycoTrans_28_N"/>
</dbReference>
<dbReference type="Gene3D" id="3.40.50.2000">
    <property type="entry name" value="Glycogen Phosphorylase B"/>
    <property type="match status" value="2"/>
</dbReference>
<dbReference type="STRING" id="576118.SAMN05216216_10459"/>
<evidence type="ECO:0000256" key="7">
    <source>
        <dbReference type="ARBA" id="ARBA00023136"/>
    </source>
</evidence>
<proteinExistence type="inferred from homology"/>
<dbReference type="InterPro" id="IPR006009">
    <property type="entry name" value="GlcNAc_MurG"/>
</dbReference>
<comment type="catalytic activity">
    <reaction evidence="10">
        <text>di-trans,octa-cis-undecaprenyl diphospho-N-acetyl-alpha-D-muramoyl-L-alanyl-D-glutamyl-meso-2,6-diaminopimeloyl-D-alanyl-D-alanine + UDP-N-acetyl-alpha-D-glucosamine = di-trans,octa-cis-undecaprenyl diphospho-[N-acetyl-alpha-D-glucosaminyl-(1-&gt;4)]-N-acetyl-alpha-D-muramoyl-L-alanyl-D-glutamyl-meso-2,6-diaminopimeloyl-D-alanyl-D-alanine + UDP + H(+)</text>
        <dbReference type="Rhea" id="RHEA:31227"/>
        <dbReference type="ChEBI" id="CHEBI:15378"/>
        <dbReference type="ChEBI" id="CHEBI:57705"/>
        <dbReference type="ChEBI" id="CHEBI:58223"/>
        <dbReference type="ChEBI" id="CHEBI:61387"/>
        <dbReference type="ChEBI" id="CHEBI:61388"/>
        <dbReference type="EC" id="2.4.1.227"/>
    </reaction>
</comment>
<evidence type="ECO:0000256" key="3">
    <source>
        <dbReference type="ARBA" id="ARBA00022676"/>
    </source>
</evidence>
<dbReference type="UniPathway" id="UPA00219"/>
<feature type="binding site" evidence="10">
    <location>
        <position position="293"/>
    </location>
    <ligand>
        <name>UDP-N-acetyl-alpha-D-glucosamine</name>
        <dbReference type="ChEBI" id="CHEBI:57705"/>
    </ligand>
</feature>
<evidence type="ECO:0000256" key="1">
    <source>
        <dbReference type="ARBA" id="ARBA00022475"/>
    </source>
</evidence>
<keyword evidence="1 10" id="KW-1003">Cell membrane</keyword>
<dbReference type="Pfam" id="PF03033">
    <property type="entry name" value="Glyco_transf_28"/>
    <property type="match status" value="1"/>
</dbReference>
<evidence type="ECO:0000256" key="9">
    <source>
        <dbReference type="ARBA" id="ARBA00023316"/>
    </source>
</evidence>
<evidence type="ECO:0000256" key="8">
    <source>
        <dbReference type="ARBA" id="ARBA00023306"/>
    </source>
</evidence>
<keyword evidence="14" id="KW-1185">Reference proteome</keyword>
<dbReference type="GO" id="GO:0051991">
    <property type="term" value="F:UDP-N-acetyl-D-glucosamine:N-acetylmuramoyl-L-alanyl-D-glutamyl-meso-2,6-diaminopimelyl-D-alanyl-D-alanine-diphosphoundecaprenol 4-beta-N-acetylglucosaminlytransferase activity"/>
    <property type="evidence" value="ECO:0007669"/>
    <property type="project" value="RHEA"/>
</dbReference>
<dbReference type="Pfam" id="PF04101">
    <property type="entry name" value="Glyco_tran_28_C"/>
    <property type="match status" value="1"/>
</dbReference>
<organism evidence="13 14">
    <name type="scientific">Lacicoccus qingdaonensis</name>
    <dbReference type="NCBI Taxonomy" id="576118"/>
    <lineage>
        <taxon>Bacteria</taxon>
        <taxon>Bacillati</taxon>
        <taxon>Bacillota</taxon>
        <taxon>Bacilli</taxon>
        <taxon>Bacillales</taxon>
        <taxon>Salinicoccaceae</taxon>
        <taxon>Lacicoccus</taxon>
    </lineage>
</organism>
<evidence type="ECO:0000259" key="11">
    <source>
        <dbReference type="Pfam" id="PF03033"/>
    </source>
</evidence>
<feature type="domain" description="Glycosyltransferase family 28 N-terminal" evidence="11">
    <location>
        <begin position="8"/>
        <end position="145"/>
    </location>
</feature>
<keyword evidence="2 10" id="KW-0132">Cell division</keyword>
<dbReference type="OrthoDB" id="9808936at2"/>
<evidence type="ECO:0000256" key="6">
    <source>
        <dbReference type="ARBA" id="ARBA00022984"/>
    </source>
</evidence>
<gene>
    <name evidence="10" type="primary">murG</name>
    <name evidence="13" type="ORF">SAMN05216216_10459</name>
</gene>
<dbReference type="GO" id="GO:0071555">
    <property type="term" value="P:cell wall organization"/>
    <property type="evidence" value="ECO:0007669"/>
    <property type="project" value="UniProtKB-KW"/>
</dbReference>
<keyword evidence="4 10" id="KW-0808">Transferase</keyword>
<dbReference type="EMBL" id="FNFY01000004">
    <property type="protein sequence ID" value="SDK50769.1"/>
    <property type="molecule type" value="Genomic_DNA"/>
</dbReference>
<dbReference type="Proteomes" id="UP000199008">
    <property type="component" value="Unassembled WGS sequence"/>
</dbReference>
<accession>A0A1G9CGI9</accession>
<evidence type="ECO:0000256" key="5">
    <source>
        <dbReference type="ARBA" id="ARBA00022960"/>
    </source>
</evidence>
<keyword evidence="6 10" id="KW-0573">Peptidoglycan synthesis</keyword>
<evidence type="ECO:0000259" key="12">
    <source>
        <dbReference type="Pfam" id="PF04101"/>
    </source>
</evidence>
<evidence type="ECO:0000256" key="4">
    <source>
        <dbReference type="ARBA" id="ARBA00022679"/>
    </source>
</evidence>
<comment type="similarity">
    <text evidence="10">Belongs to the glycosyltransferase 28 family. MurG subfamily.</text>
</comment>
<comment type="subcellular location">
    <subcellularLocation>
        <location evidence="10">Cell membrane</location>
        <topology evidence="10">Peripheral membrane protein</topology>
        <orientation evidence="10">Cytoplasmic side</orientation>
    </subcellularLocation>
</comment>
<dbReference type="GO" id="GO:0051301">
    <property type="term" value="P:cell division"/>
    <property type="evidence" value="ECO:0007669"/>
    <property type="project" value="UniProtKB-KW"/>
</dbReference>
<dbReference type="GO" id="GO:0009252">
    <property type="term" value="P:peptidoglycan biosynthetic process"/>
    <property type="evidence" value="ECO:0007669"/>
    <property type="project" value="UniProtKB-UniRule"/>
</dbReference>
<feature type="domain" description="Glycosyl transferase family 28 C-terminal" evidence="12">
    <location>
        <begin position="192"/>
        <end position="345"/>
    </location>
</feature>
<keyword evidence="9 10" id="KW-0961">Cell wall biogenesis/degradation</keyword>
<dbReference type="CDD" id="cd03785">
    <property type="entry name" value="GT28_MurG"/>
    <property type="match status" value="1"/>
</dbReference>
<keyword evidence="7 10" id="KW-0472">Membrane</keyword>
<dbReference type="AlphaFoldDB" id="A0A1G9CGI9"/>
<sequence>MESSKRKVILTGGGTVGHVMLNKLLIPSFLNNNVEPVYIGSKTGIEKEIISPTSIRYCNISSGKLRRYISFENLKDIFKVTKGIFDARKILKKEMPDLVFSKGGFVSVPVVLAAKSLKIPVYIHESDLTPGLANKISTRFATKCYVTFKKTMDYLPENKAEYLGPVIRDELLNGYSEKGYELSGFKPEKPILMFMGGSLGSKSINRFVRENISVLTDEFQIIHLCGKDNIDENLSHNENYIQFEFVGDELAHFINISDIVIGRSGSNAIYELLLNQKPMILIPLPLGQSRGDQLENARYFEEKGYAKVIQEEDLTLNNFNAAFNDINETRQDIIMTMKQFKGGFKPDTLVSKLLNEEEVE</sequence>
<dbReference type="EC" id="2.4.1.227" evidence="10"/>
<dbReference type="GO" id="GO:0005975">
    <property type="term" value="P:carbohydrate metabolic process"/>
    <property type="evidence" value="ECO:0007669"/>
    <property type="project" value="InterPro"/>
</dbReference>
<dbReference type="GO" id="GO:0005886">
    <property type="term" value="C:plasma membrane"/>
    <property type="evidence" value="ECO:0007669"/>
    <property type="project" value="UniProtKB-SubCell"/>
</dbReference>
<dbReference type="HAMAP" id="MF_00033">
    <property type="entry name" value="MurG"/>
    <property type="match status" value="1"/>
</dbReference>